<evidence type="ECO:0000313" key="3">
    <source>
        <dbReference type="Proteomes" id="UP000542125"/>
    </source>
</evidence>
<feature type="domain" description="Amidohydrolase-related" evidence="1">
    <location>
        <begin position="36"/>
        <end position="277"/>
    </location>
</feature>
<dbReference type="Gene3D" id="3.20.20.140">
    <property type="entry name" value="Metal-dependent hydrolases"/>
    <property type="match status" value="1"/>
</dbReference>
<proteinExistence type="predicted"/>
<dbReference type="PANTHER" id="PTHR35563">
    <property type="entry name" value="BARREL METAL-DEPENDENT HYDROLASE, PUTATIVE (AFU_ORTHOLOGUE AFUA_1G16240)-RELATED"/>
    <property type="match status" value="1"/>
</dbReference>
<reference evidence="2 3" key="1">
    <citation type="submission" date="2020-07" db="EMBL/GenBank/DDBJ databases">
        <title>Genomic Encyclopedia of Type Strains, Phase IV (KMG-V): Genome sequencing to study the core and pangenomes of soil and plant-associated prokaryotes.</title>
        <authorList>
            <person name="Whitman W."/>
        </authorList>
    </citation>
    <scope>NUCLEOTIDE SEQUENCE [LARGE SCALE GENOMIC DNA]</scope>
    <source>
        <strain evidence="2 3">SAS40</strain>
    </source>
</reference>
<protein>
    <submittedName>
        <fullName evidence="2">Putative TIM-barrel fold metal-dependent hydrolase</fullName>
    </submittedName>
</protein>
<keyword evidence="3" id="KW-1185">Reference proteome</keyword>
<dbReference type="GO" id="GO:0016787">
    <property type="term" value="F:hydrolase activity"/>
    <property type="evidence" value="ECO:0007669"/>
    <property type="project" value="UniProtKB-KW"/>
</dbReference>
<accession>A0A7Y9LMP8</accession>
<dbReference type="Pfam" id="PF04909">
    <property type="entry name" value="Amidohydro_2"/>
    <property type="match status" value="1"/>
</dbReference>
<name>A0A7Y9LMP8_9BURK</name>
<dbReference type="SUPFAM" id="SSF51556">
    <property type="entry name" value="Metallo-dependent hydrolases"/>
    <property type="match status" value="1"/>
</dbReference>
<evidence type="ECO:0000313" key="2">
    <source>
        <dbReference type="EMBL" id="NYE82333.1"/>
    </source>
</evidence>
<organism evidence="2 3">
    <name type="scientific">Pigmentiphaga litoralis</name>
    <dbReference type="NCBI Taxonomy" id="516702"/>
    <lineage>
        <taxon>Bacteria</taxon>
        <taxon>Pseudomonadati</taxon>
        <taxon>Pseudomonadota</taxon>
        <taxon>Betaproteobacteria</taxon>
        <taxon>Burkholderiales</taxon>
        <taxon>Alcaligenaceae</taxon>
        <taxon>Pigmentiphaga</taxon>
    </lineage>
</organism>
<sequence length="280" mass="30484">MTINTQRRQLLLGAGALATLSLTGCATRPQHTDIFDSHCHIIDTRYPIIPNQGYTPPSFPLAEYQRQTQPLGVTAGAIVSGSFHGNDQTYLRAVLAQLGPRWVGVTQVAPNVPDAEIASLSAIGVRALRFNIFRGRVDTVDDIVELATRAHAAGRWHAEIYADAAALRPHVAKLSKLPQIVIDHLGMTEEGLPVVLDLVDAGARIKATGFGRVTMDVPRALERIAARNPNALMFGTDLPSTRAKRPFEVADIELVRKVLGPELARKALWDNAVSLYRPQV</sequence>
<dbReference type="AlphaFoldDB" id="A0A7Y9LMP8"/>
<dbReference type="InterPro" id="IPR006680">
    <property type="entry name" value="Amidohydro-rel"/>
</dbReference>
<dbReference type="EMBL" id="JACBYR010000001">
    <property type="protein sequence ID" value="NYE82333.1"/>
    <property type="molecule type" value="Genomic_DNA"/>
</dbReference>
<dbReference type="Proteomes" id="UP000542125">
    <property type="component" value="Unassembled WGS sequence"/>
</dbReference>
<evidence type="ECO:0000259" key="1">
    <source>
        <dbReference type="Pfam" id="PF04909"/>
    </source>
</evidence>
<dbReference type="PANTHER" id="PTHR35563:SF2">
    <property type="entry name" value="BARREL METAL-DEPENDENT HYDROLASE, PUTATIVE (AFU_ORTHOLOGUE AFUA_1G16240)-RELATED"/>
    <property type="match status" value="1"/>
</dbReference>
<dbReference type="InterPro" id="IPR032466">
    <property type="entry name" value="Metal_Hydrolase"/>
</dbReference>
<comment type="caution">
    <text evidence="2">The sequence shown here is derived from an EMBL/GenBank/DDBJ whole genome shotgun (WGS) entry which is preliminary data.</text>
</comment>
<dbReference type="RefSeq" id="WP_179585125.1">
    <property type="nucleotide sequence ID" value="NZ_JACBYR010000001.1"/>
</dbReference>
<dbReference type="InterPro" id="IPR052358">
    <property type="entry name" value="Aro_Compnd_Degr_Hydrolases"/>
</dbReference>
<gene>
    <name evidence="2" type="ORF">FHW18_001604</name>
</gene>
<keyword evidence="2" id="KW-0378">Hydrolase</keyword>
<dbReference type="PROSITE" id="PS51257">
    <property type="entry name" value="PROKAR_LIPOPROTEIN"/>
    <property type="match status" value="1"/>
</dbReference>